<dbReference type="SMART" id="SM00320">
    <property type="entry name" value="WD40"/>
    <property type="match status" value="3"/>
</dbReference>
<comment type="caution">
    <text evidence="4">The sequence shown here is derived from an EMBL/GenBank/DDBJ whole genome shotgun (WGS) entry which is preliminary data.</text>
</comment>
<evidence type="ECO:0000256" key="3">
    <source>
        <dbReference type="PROSITE-ProRule" id="PRU00221"/>
    </source>
</evidence>
<dbReference type="GO" id="GO:0006886">
    <property type="term" value="P:intracellular protein transport"/>
    <property type="evidence" value="ECO:0007669"/>
    <property type="project" value="TreeGrafter"/>
</dbReference>
<accession>A0AAE1WD42</accession>
<dbReference type="GO" id="GO:0006891">
    <property type="term" value="P:intra-Golgi vesicle-mediated transport"/>
    <property type="evidence" value="ECO:0007669"/>
    <property type="project" value="TreeGrafter"/>
</dbReference>
<dbReference type="GO" id="GO:0006890">
    <property type="term" value="P:retrograde vesicle-mediated transport, Golgi to endoplasmic reticulum"/>
    <property type="evidence" value="ECO:0007669"/>
    <property type="project" value="TreeGrafter"/>
</dbReference>
<reference evidence="4" key="1">
    <citation type="submission" date="2020-06" db="EMBL/GenBank/DDBJ databases">
        <authorList>
            <person name="Li T."/>
            <person name="Hu X."/>
            <person name="Zhang T."/>
            <person name="Song X."/>
            <person name="Zhang H."/>
            <person name="Dai N."/>
            <person name="Sheng W."/>
            <person name="Hou X."/>
            <person name="Wei L."/>
        </authorList>
    </citation>
    <scope>NUCLEOTIDE SEQUENCE</scope>
    <source>
        <strain evidence="4">K16</strain>
        <tissue evidence="4">Leaf</tissue>
    </source>
</reference>
<feature type="repeat" description="WD" evidence="3">
    <location>
        <begin position="120"/>
        <end position="162"/>
    </location>
</feature>
<keyword evidence="5" id="KW-1185">Reference proteome</keyword>
<dbReference type="InterPro" id="IPR001680">
    <property type="entry name" value="WD40_rpt"/>
</dbReference>
<dbReference type="PROSITE" id="PS50082">
    <property type="entry name" value="WD_REPEATS_2"/>
    <property type="match status" value="2"/>
</dbReference>
<dbReference type="PROSITE" id="PS50294">
    <property type="entry name" value="WD_REPEATS_REGION"/>
    <property type="match status" value="1"/>
</dbReference>
<organism evidence="4 5">
    <name type="scientific">Sesamum angolense</name>
    <dbReference type="NCBI Taxonomy" id="2727404"/>
    <lineage>
        <taxon>Eukaryota</taxon>
        <taxon>Viridiplantae</taxon>
        <taxon>Streptophyta</taxon>
        <taxon>Embryophyta</taxon>
        <taxon>Tracheophyta</taxon>
        <taxon>Spermatophyta</taxon>
        <taxon>Magnoliopsida</taxon>
        <taxon>eudicotyledons</taxon>
        <taxon>Gunneridae</taxon>
        <taxon>Pentapetalae</taxon>
        <taxon>asterids</taxon>
        <taxon>lamiids</taxon>
        <taxon>Lamiales</taxon>
        <taxon>Pedaliaceae</taxon>
        <taxon>Sesamum</taxon>
    </lineage>
</organism>
<dbReference type="AlphaFoldDB" id="A0AAE1WD42"/>
<dbReference type="PANTHER" id="PTHR19876">
    <property type="entry name" value="COATOMER"/>
    <property type="match status" value="1"/>
</dbReference>
<dbReference type="SUPFAM" id="SSF50978">
    <property type="entry name" value="WD40 repeat-like"/>
    <property type="match status" value="1"/>
</dbReference>
<dbReference type="GO" id="GO:0030126">
    <property type="term" value="C:COPI vesicle coat"/>
    <property type="evidence" value="ECO:0007669"/>
    <property type="project" value="TreeGrafter"/>
</dbReference>
<feature type="repeat" description="WD" evidence="3">
    <location>
        <begin position="208"/>
        <end position="239"/>
    </location>
</feature>
<evidence type="ECO:0000256" key="2">
    <source>
        <dbReference type="ARBA" id="ARBA00022737"/>
    </source>
</evidence>
<evidence type="ECO:0000313" key="4">
    <source>
        <dbReference type="EMBL" id="KAK4391062.1"/>
    </source>
</evidence>
<dbReference type="Proteomes" id="UP001289374">
    <property type="component" value="Unassembled WGS sequence"/>
</dbReference>
<keyword evidence="2" id="KW-0677">Repeat</keyword>
<dbReference type="Pfam" id="PF00400">
    <property type="entry name" value="WD40"/>
    <property type="match status" value="3"/>
</dbReference>
<dbReference type="InterPro" id="IPR050844">
    <property type="entry name" value="Coatomer_complex_subunit"/>
</dbReference>
<evidence type="ECO:0000313" key="5">
    <source>
        <dbReference type="Proteomes" id="UP001289374"/>
    </source>
</evidence>
<gene>
    <name evidence="4" type="ORF">Sango_2169500</name>
</gene>
<name>A0AAE1WD42_9LAMI</name>
<evidence type="ECO:0000256" key="1">
    <source>
        <dbReference type="ARBA" id="ARBA00022574"/>
    </source>
</evidence>
<dbReference type="EMBL" id="JACGWL010000012">
    <property type="protein sequence ID" value="KAK4391062.1"/>
    <property type="molecule type" value="Genomic_DNA"/>
</dbReference>
<dbReference type="InterPro" id="IPR015943">
    <property type="entry name" value="WD40/YVTN_repeat-like_dom_sf"/>
</dbReference>
<dbReference type="Gene3D" id="2.130.10.10">
    <property type="entry name" value="YVTN repeat-like/Quinoprotein amine dehydrogenase"/>
    <property type="match status" value="1"/>
</dbReference>
<protein>
    <submittedName>
        <fullName evidence="4">Coatomer subunit beta'-2</fullName>
    </submittedName>
</protein>
<dbReference type="PANTHER" id="PTHR19876:SF2">
    <property type="entry name" value="COATOMER SUBUNIT BETA"/>
    <property type="match status" value="1"/>
</dbReference>
<sequence length="249" mass="27882">MATQIQAMSPPRRRGDGVVAQNNLGGNGFAAYRRLATSSQAPARLRRLPSASVSSFLRRWFNLLRSQNYQIGKLIARKQWVVAGSDDMFMCVYNYNTMDKVKVFEAPTGYIRDGCALKYLRCHSYYVMQVNFNRKDTNTFAGASLDHSIKIWNLGSPDPNFSLDAHLKGVNCVDYFVSGDKPYLISGSDDHTAKNRFGIIRQSCIQTLEGHTHNVSAVCFHSELPIIITGSEDGTVRIWHGTTYRQTAG</sequence>
<reference evidence="4" key="2">
    <citation type="journal article" date="2024" name="Plant">
        <title>Genomic evolution and insights into agronomic trait innovations of Sesamum species.</title>
        <authorList>
            <person name="Miao H."/>
            <person name="Wang L."/>
            <person name="Qu L."/>
            <person name="Liu H."/>
            <person name="Sun Y."/>
            <person name="Le M."/>
            <person name="Wang Q."/>
            <person name="Wei S."/>
            <person name="Zheng Y."/>
            <person name="Lin W."/>
            <person name="Duan Y."/>
            <person name="Cao H."/>
            <person name="Xiong S."/>
            <person name="Wang X."/>
            <person name="Wei L."/>
            <person name="Li C."/>
            <person name="Ma Q."/>
            <person name="Ju M."/>
            <person name="Zhao R."/>
            <person name="Li G."/>
            <person name="Mu C."/>
            <person name="Tian Q."/>
            <person name="Mei H."/>
            <person name="Zhang T."/>
            <person name="Gao T."/>
            <person name="Zhang H."/>
        </authorList>
    </citation>
    <scope>NUCLEOTIDE SEQUENCE</scope>
    <source>
        <strain evidence="4">K16</strain>
    </source>
</reference>
<dbReference type="GO" id="GO:0006888">
    <property type="term" value="P:endoplasmic reticulum to Golgi vesicle-mediated transport"/>
    <property type="evidence" value="ECO:0007669"/>
    <property type="project" value="TreeGrafter"/>
</dbReference>
<dbReference type="InterPro" id="IPR036322">
    <property type="entry name" value="WD40_repeat_dom_sf"/>
</dbReference>
<keyword evidence="1 3" id="KW-0853">WD repeat</keyword>
<proteinExistence type="predicted"/>